<sequence length="56" mass="6557">MKKEGQQHKIQVQPSLVYLFVCVLSYISDTEFANWKYVKATVKIKYVEENSSSEKI</sequence>
<evidence type="ECO:0000313" key="2">
    <source>
        <dbReference type="Proteomes" id="UP000015105"/>
    </source>
</evidence>
<accession>A0A453J7L5</accession>
<reference evidence="1" key="5">
    <citation type="journal article" date="2021" name="G3 (Bethesda)">
        <title>Aegilops tauschii genome assembly Aet v5.0 features greater sequence contiguity and improved annotation.</title>
        <authorList>
            <person name="Wang L."/>
            <person name="Zhu T."/>
            <person name="Rodriguez J.C."/>
            <person name="Deal K.R."/>
            <person name="Dubcovsky J."/>
            <person name="McGuire P.E."/>
            <person name="Lux T."/>
            <person name="Spannagl M."/>
            <person name="Mayer K.F.X."/>
            <person name="Baldrich P."/>
            <person name="Meyers B.C."/>
            <person name="Huo N."/>
            <person name="Gu Y.Q."/>
            <person name="Zhou H."/>
            <person name="Devos K.M."/>
            <person name="Bennetzen J.L."/>
            <person name="Unver T."/>
            <person name="Budak H."/>
            <person name="Gulick P.J."/>
            <person name="Galiba G."/>
            <person name="Kalapos B."/>
            <person name="Nelson D.R."/>
            <person name="Li P."/>
            <person name="You F.M."/>
            <person name="Luo M.C."/>
            <person name="Dvorak J."/>
        </authorList>
    </citation>
    <scope>NUCLEOTIDE SEQUENCE [LARGE SCALE GENOMIC DNA]</scope>
    <source>
        <strain evidence="1">cv. AL8/78</strain>
    </source>
</reference>
<organism evidence="1 2">
    <name type="scientific">Aegilops tauschii subsp. strangulata</name>
    <name type="common">Goatgrass</name>
    <dbReference type="NCBI Taxonomy" id="200361"/>
    <lineage>
        <taxon>Eukaryota</taxon>
        <taxon>Viridiplantae</taxon>
        <taxon>Streptophyta</taxon>
        <taxon>Embryophyta</taxon>
        <taxon>Tracheophyta</taxon>
        <taxon>Spermatophyta</taxon>
        <taxon>Magnoliopsida</taxon>
        <taxon>Liliopsida</taxon>
        <taxon>Poales</taxon>
        <taxon>Poaceae</taxon>
        <taxon>BOP clade</taxon>
        <taxon>Pooideae</taxon>
        <taxon>Triticodae</taxon>
        <taxon>Triticeae</taxon>
        <taxon>Triticinae</taxon>
        <taxon>Aegilops</taxon>
    </lineage>
</organism>
<dbReference type="Proteomes" id="UP000015105">
    <property type="component" value="Chromosome 4D"/>
</dbReference>
<protein>
    <submittedName>
        <fullName evidence="1">Uncharacterized protein</fullName>
    </submittedName>
</protein>
<name>A0A453J7L5_AEGTS</name>
<evidence type="ECO:0000313" key="1">
    <source>
        <dbReference type="EnsemblPlants" id="AET4Gv20822500.32"/>
    </source>
</evidence>
<reference evidence="2" key="1">
    <citation type="journal article" date="2014" name="Science">
        <title>Ancient hybridizations among the ancestral genomes of bread wheat.</title>
        <authorList>
            <consortium name="International Wheat Genome Sequencing Consortium,"/>
            <person name="Marcussen T."/>
            <person name="Sandve S.R."/>
            <person name="Heier L."/>
            <person name="Spannagl M."/>
            <person name="Pfeifer M."/>
            <person name="Jakobsen K.S."/>
            <person name="Wulff B.B."/>
            <person name="Steuernagel B."/>
            <person name="Mayer K.F."/>
            <person name="Olsen O.A."/>
        </authorList>
    </citation>
    <scope>NUCLEOTIDE SEQUENCE [LARGE SCALE GENOMIC DNA]</scope>
    <source>
        <strain evidence="2">cv. AL8/78</strain>
    </source>
</reference>
<reference evidence="1" key="3">
    <citation type="journal article" date="2017" name="Nature">
        <title>Genome sequence of the progenitor of the wheat D genome Aegilops tauschii.</title>
        <authorList>
            <person name="Luo M.C."/>
            <person name="Gu Y.Q."/>
            <person name="Puiu D."/>
            <person name="Wang H."/>
            <person name="Twardziok S.O."/>
            <person name="Deal K.R."/>
            <person name="Huo N."/>
            <person name="Zhu T."/>
            <person name="Wang L."/>
            <person name="Wang Y."/>
            <person name="McGuire P.E."/>
            <person name="Liu S."/>
            <person name="Long H."/>
            <person name="Ramasamy R.K."/>
            <person name="Rodriguez J.C."/>
            <person name="Van S.L."/>
            <person name="Yuan L."/>
            <person name="Wang Z."/>
            <person name="Xia Z."/>
            <person name="Xiao L."/>
            <person name="Anderson O.D."/>
            <person name="Ouyang S."/>
            <person name="Liang Y."/>
            <person name="Zimin A.V."/>
            <person name="Pertea G."/>
            <person name="Qi P."/>
            <person name="Bennetzen J.L."/>
            <person name="Dai X."/>
            <person name="Dawson M.W."/>
            <person name="Muller H.G."/>
            <person name="Kugler K."/>
            <person name="Rivarola-Duarte L."/>
            <person name="Spannagl M."/>
            <person name="Mayer K.F.X."/>
            <person name="Lu F.H."/>
            <person name="Bevan M.W."/>
            <person name="Leroy P."/>
            <person name="Li P."/>
            <person name="You F.M."/>
            <person name="Sun Q."/>
            <person name="Liu Z."/>
            <person name="Lyons E."/>
            <person name="Wicker T."/>
            <person name="Salzberg S.L."/>
            <person name="Devos K.M."/>
            <person name="Dvorak J."/>
        </authorList>
    </citation>
    <scope>NUCLEOTIDE SEQUENCE [LARGE SCALE GENOMIC DNA]</scope>
    <source>
        <strain evidence="1">cv. AL8/78</strain>
    </source>
</reference>
<dbReference type="AlphaFoldDB" id="A0A453J7L5"/>
<reference evidence="2" key="2">
    <citation type="journal article" date="2017" name="Nat. Plants">
        <title>The Aegilops tauschii genome reveals multiple impacts of transposons.</title>
        <authorList>
            <person name="Zhao G."/>
            <person name="Zou C."/>
            <person name="Li K."/>
            <person name="Wang K."/>
            <person name="Li T."/>
            <person name="Gao L."/>
            <person name="Zhang X."/>
            <person name="Wang H."/>
            <person name="Yang Z."/>
            <person name="Liu X."/>
            <person name="Jiang W."/>
            <person name="Mao L."/>
            <person name="Kong X."/>
            <person name="Jiao Y."/>
            <person name="Jia J."/>
        </authorList>
    </citation>
    <scope>NUCLEOTIDE SEQUENCE [LARGE SCALE GENOMIC DNA]</scope>
    <source>
        <strain evidence="2">cv. AL8/78</strain>
    </source>
</reference>
<keyword evidence="2" id="KW-1185">Reference proteome</keyword>
<reference evidence="1" key="4">
    <citation type="submission" date="2019-03" db="UniProtKB">
        <authorList>
            <consortium name="EnsemblPlants"/>
        </authorList>
    </citation>
    <scope>IDENTIFICATION</scope>
</reference>
<dbReference type="Gramene" id="AET4Gv20822500.32">
    <property type="protein sequence ID" value="AET4Gv20822500.32"/>
    <property type="gene ID" value="AET4Gv20822500"/>
</dbReference>
<dbReference type="EnsemblPlants" id="AET4Gv20822500.32">
    <property type="protein sequence ID" value="AET4Gv20822500.32"/>
    <property type="gene ID" value="AET4Gv20822500"/>
</dbReference>
<proteinExistence type="predicted"/>